<evidence type="ECO:0000313" key="10">
    <source>
        <dbReference type="EMBL" id="EED20294.1"/>
    </source>
</evidence>
<evidence type="ECO:0000259" key="9">
    <source>
        <dbReference type="PROSITE" id="PS50862"/>
    </source>
</evidence>
<dbReference type="FunCoup" id="B8M774">
    <property type="interactions" value="495"/>
</dbReference>
<dbReference type="PhylomeDB" id="B8M774"/>
<evidence type="ECO:0000256" key="6">
    <source>
        <dbReference type="ARBA" id="ARBA00022917"/>
    </source>
</evidence>
<dbReference type="PANTHER" id="PTHR22594:SF34">
    <property type="entry name" value="ASPARAGINE--TRNA LIGASE, MITOCHONDRIAL-RELATED"/>
    <property type="match status" value="1"/>
</dbReference>
<dbReference type="InterPro" id="IPR006195">
    <property type="entry name" value="aa-tRNA-synth_II"/>
</dbReference>
<dbReference type="eggNOG" id="KOG0554">
    <property type="taxonomic scope" value="Eukaryota"/>
</dbReference>
<dbReference type="Gene3D" id="2.40.50.140">
    <property type="entry name" value="Nucleic acid-binding proteins"/>
    <property type="match status" value="1"/>
</dbReference>
<dbReference type="EC" id="6.1.1.22" evidence="2"/>
<dbReference type="Pfam" id="PF00152">
    <property type="entry name" value="tRNA-synt_2"/>
    <property type="match status" value="1"/>
</dbReference>
<dbReference type="InterPro" id="IPR004364">
    <property type="entry name" value="Aa-tRNA-synt_II"/>
</dbReference>
<reference evidence="11" key="1">
    <citation type="journal article" date="2015" name="Genome Announc.">
        <title>Genome sequence of the AIDS-associated pathogen Penicillium marneffei (ATCC18224) and its near taxonomic relative Talaromyces stipitatus (ATCC10500).</title>
        <authorList>
            <person name="Nierman W.C."/>
            <person name="Fedorova-Abrams N.D."/>
            <person name="Andrianopoulos A."/>
        </authorList>
    </citation>
    <scope>NUCLEOTIDE SEQUENCE [LARGE SCALE GENOMIC DNA]</scope>
    <source>
        <strain evidence="11">ATCC 10500 / CBS 375.48 / QM 6759 / NRRL 1006</strain>
    </source>
</reference>
<protein>
    <recommendedName>
        <fullName evidence="2">asparagine--tRNA ligase</fullName>
        <ecNumber evidence="2">6.1.1.22</ecNumber>
    </recommendedName>
</protein>
<dbReference type="GeneID" id="8107472"/>
<name>B8M774_TALSN</name>
<dbReference type="CDD" id="cd04318">
    <property type="entry name" value="EcAsnRS_like_N"/>
    <property type="match status" value="1"/>
</dbReference>
<dbReference type="PROSITE" id="PS50862">
    <property type="entry name" value="AA_TRNA_LIGASE_II"/>
    <property type="match status" value="1"/>
</dbReference>
<dbReference type="PRINTS" id="PR01042">
    <property type="entry name" value="TRNASYNTHASP"/>
</dbReference>
<dbReference type="STRING" id="441959.B8M774"/>
<dbReference type="InterPro" id="IPR012340">
    <property type="entry name" value="NA-bd_OB-fold"/>
</dbReference>
<dbReference type="VEuPathDB" id="FungiDB:TSTA_035220"/>
<keyword evidence="5" id="KW-0067">ATP-binding</keyword>
<dbReference type="PANTHER" id="PTHR22594">
    <property type="entry name" value="ASPARTYL/LYSYL-TRNA SYNTHETASE"/>
    <property type="match status" value="1"/>
</dbReference>
<dbReference type="InterPro" id="IPR004522">
    <property type="entry name" value="Asn-tRNA-ligase"/>
</dbReference>
<dbReference type="OMA" id="PEMAFYD"/>
<evidence type="ECO:0000256" key="8">
    <source>
        <dbReference type="SAM" id="MobiDB-lite"/>
    </source>
</evidence>
<dbReference type="OrthoDB" id="43906at2759"/>
<keyword evidence="4" id="KW-0547">Nucleotide-binding</keyword>
<dbReference type="SUPFAM" id="SSF50249">
    <property type="entry name" value="Nucleic acid-binding proteins"/>
    <property type="match status" value="1"/>
</dbReference>
<dbReference type="InParanoid" id="B8M774"/>
<dbReference type="NCBIfam" id="TIGR00457">
    <property type="entry name" value="asnS"/>
    <property type="match status" value="1"/>
</dbReference>
<keyword evidence="11" id="KW-1185">Reference proteome</keyword>
<keyword evidence="3 10" id="KW-0436">Ligase</keyword>
<organism evidence="10 11">
    <name type="scientific">Talaromyces stipitatus (strain ATCC 10500 / CBS 375.48 / QM 6759 / NRRL 1006)</name>
    <name type="common">Penicillium stipitatum</name>
    <dbReference type="NCBI Taxonomy" id="441959"/>
    <lineage>
        <taxon>Eukaryota</taxon>
        <taxon>Fungi</taxon>
        <taxon>Dikarya</taxon>
        <taxon>Ascomycota</taxon>
        <taxon>Pezizomycotina</taxon>
        <taxon>Eurotiomycetes</taxon>
        <taxon>Eurotiomycetidae</taxon>
        <taxon>Eurotiales</taxon>
        <taxon>Trichocomaceae</taxon>
        <taxon>Talaromyces</taxon>
        <taxon>Talaromyces sect. Talaromyces</taxon>
    </lineage>
</organism>
<evidence type="ECO:0000256" key="7">
    <source>
        <dbReference type="ARBA" id="ARBA00023146"/>
    </source>
</evidence>
<dbReference type="GO" id="GO:0005524">
    <property type="term" value="F:ATP binding"/>
    <property type="evidence" value="ECO:0007669"/>
    <property type="project" value="UniProtKB-KW"/>
</dbReference>
<dbReference type="InterPro" id="IPR045864">
    <property type="entry name" value="aa-tRNA-synth_II/BPL/LPL"/>
</dbReference>
<comment type="similarity">
    <text evidence="1">Belongs to the class-II aminoacyl-tRNA synthetase family.</text>
</comment>
<dbReference type="AlphaFoldDB" id="B8M774"/>
<evidence type="ECO:0000256" key="4">
    <source>
        <dbReference type="ARBA" id="ARBA00022741"/>
    </source>
</evidence>
<evidence type="ECO:0000256" key="2">
    <source>
        <dbReference type="ARBA" id="ARBA00012816"/>
    </source>
</evidence>
<proteinExistence type="inferred from homology"/>
<dbReference type="GO" id="GO:0004816">
    <property type="term" value="F:asparagine-tRNA ligase activity"/>
    <property type="evidence" value="ECO:0007669"/>
    <property type="project" value="UniProtKB-EC"/>
</dbReference>
<feature type="domain" description="Aminoacyl-transfer RNA synthetases class-II family profile" evidence="9">
    <location>
        <begin position="182"/>
        <end position="555"/>
    </location>
</feature>
<keyword evidence="7 10" id="KW-0030">Aminoacyl-tRNA synthetase</keyword>
<keyword evidence="6" id="KW-0648">Protein biosynthesis</keyword>
<dbReference type="InterPro" id="IPR004365">
    <property type="entry name" value="NA-bd_OB_tRNA"/>
</dbReference>
<dbReference type="EMBL" id="EQ962654">
    <property type="protein sequence ID" value="EED20294.1"/>
    <property type="molecule type" value="Genomic_DNA"/>
</dbReference>
<dbReference type="RefSeq" id="XP_002480728.1">
    <property type="nucleotide sequence ID" value="XM_002480683.1"/>
</dbReference>
<dbReference type="Pfam" id="PF01336">
    <property type="entry name" value="tRNA_anti-codon"/>
    <property type="match status" value="1"/>
</dbReference>
<evidence type="ECO:0000313" key="11">
    <source>
        <dbReference type="Proteomes" id="UP000001745"/>
    </source>
</evidence>
<dbReference type="GO" id="GO:0070145">
    <property type="term" value="P:mitochondrial asparaginyl-tRNA aminoacylation"/>
    <property type="evidence" value="ECO:0007669"/>
    <property type="project" value="EnsemblFungi"/>
</dbReference>
<dbReference type="Gene3D" id="3.30.930.10">
    <property type="entry name" value="Bira Bifunctional Protein, Domain 2"/>
    <property type="match status" value="1"/>
</dbReference>
<sequence length="565" mass="63358">MRAWRRSFSTSVVKRYSPSSSLAASRLRCAELLNATTATTVTGTIAGDTKTHKYENEEVTLKGFVRSVRKQKRFAFAEISDGSTVKSLQAILTPEQAADLSTGTAIEISGRWKACPAGKEQTHELQTSKVKIVGYADPETYLIQKKYHSPDFLRQIPHLRLRTPFNSLLSRFRSETIYQLGQVFRSVPQGGFVQVQPPLITSSDCEGAGETFTLSPQSSAPPPSGSKGSEDEEHLHFFRSPKYLTVSSQLHLEAYAAELGNVWALSPTFRAEKSKTPRHLSEFYMLEAEVNFTDDLPALLDLVEYLIRDLARRLYDTPVAQEVLSAKRTGESGLDSSDDIHAVLRRRWEVLLSETINWPRITYTRAIELLQDAQTNHGVSFVYPPSWSEGLQLEHEKYIVDTIFQGVPVFVTDYPQKVKPFYMAPSEGADAAHPDQATVACFDLLFPEICEVVGGSLREHRLPQLIIKMREYGLIKHGSTKPSSSSQPNDDKDDEHVLDLSKNYPYLQPSETLGHLQWYADLRRWGTAPHGGFGLGFDRLMGYLAGVSSLRDVVPFPRYFGRADC</sequence>
<accession>B8M774</accession>
<dbReference type="Proteomes" id="UP000001745">
    <property type="component" value="Unassembled WGS sequence"/>
</dbReference>
<evidence type="ECO:0000256" key="1">
    <source>
        <dbReference type="ARBA" id="ARBA00008226"/>
    </source>
</evidence>
<dbReference type="GO" id="GO:0003676">
    <property type="term" value="F:nucleic acid binding"/>
    <property type="evidence" value="ECO:0007669"/>
    <property type="project" value="InterPro"/>
</dbReference>
<dbReference type="InterPro" id="IPR002312">
    <property type="entry name" value="Asp/Asn-tRNA-synth_IIb"/>
</dbReference>
<dbReference type="GO" id="GO:0005739">
    <property type="term" value="C:mitochondrion"/>
    <property type="evidence" value="ECO:0007669"/>
    <property type="project" value="EnsemblFungi"/>
</dbReference>
<evidence type="ECO:0000256" key="3">
    <source>
        <dbReference type="ARBA" id="ARBA00022598"/>
    </source>
</evidence>
<gene>
    <name evidence="10" type="ORF">TSTA_035220</name>
</gene>
<dbReference type="SUPFAM" id="SSF55681">
    <property type="entry name" value="Class II aaRS and biotin synthetases"/>
    <property type="match status" value="1"/>
</dbReference>
<evidence type="ECO:0000256" key="5">
    <source>
        <dbReference type="ARBA" id="ARBA00022840"/>
    </source>
</evidence>
<feature type="region of interest" description="Disordered" evidence="8">
    <location>
        <begin position="206"/>
        <end position="232"/>
    </location>
</feature>
<dbReference type="HOGENOM" id="CLU_004553_2_0_1"/>